<evidence type="ECO:0000256" key="12">
    <source>
        <dbReference type="SAM" id="MobiDB-lite"/>
    </source>
</evidence>
<dbReference type="EC" id="2.7.11.1" evidence="2"/>
<evidence type="ECO:0000256" key="8">
    <source>
        <dbReference type="ARBA" id="ARBA00047899"/>
    </source>
</evidence>
<dbReference type="GO" id="GO:0004674">
    <property type="term" value="F:protein serine/threonine kinase activity"/>
    <property type="evidence" value="ECO:0007669"/>
    <property type="project" value="UniProtKB-KW"/>
</dbReference>
<dbReference type="InterPro" id="IPR017441">
    <property type="entry name" value="Protein_kinase_ATP_BS"/>
</dbReference>
<feature type="region of interest" description="Disordered" evidence="12">
    <location>
        <begin position="559"/>
        <end position="630"/>
    </location>
</feature>
<feature type="region of interest" description="Disordered" evidence="12">
    <location>
        <begin position="694"/>
        <end position="797"/>
    </location>
</feature>
<feature type="compositionally biased region" description="Acidic residues" evidence="12">
    <location>
        <begin position="566"/>
        <end position="582"/>
    </location>
</feature>
<comment type="caution">
    <text evidence="14">The sequence shown here is derived from an EMBL/GenBank/DDBJ whole genome shotgun (WGS) entry which is preliminary data.</text>
</comment>
<evidence type="ECO:0000256" key="2">
    <source>
        <dbReference type="ARBA" id="ARBA00012513"/>
    </source>
</evidence>
<feature type="region of interest" description="Disordered" evidence="12">
    <location>
        <begin position="337"/>
        <end position="377"/>
    </location>
</feature>
<dbReference type="AlphaFoldDB" id="A0A9D3NYS4"/>
<feature type="domain" description="Protein kinase" evidence="13">
    <location>
        <begin position="35"/>
        <end position="262"/>
    </location>
</feature>
<evidence type="ECO:0000256" key="11">
    <source>
        <dbReference type="SAM" id="Coils"/>
    </source>
</evidence>
<dbReference type="GO" id="GO:0005524">
    <property type="term" value="F:ATP binding"/>
    <property type="evidence" value="ECO:0007669"/>
    <property type="project" value="UniProtKB-UniRule"/>
</dbReference>
<dbReference type="CDD" id="cd08215">
    <property type="entry name" value="STKc_Nek"/>
    <property type="match status" value="1"/>
</dbReference>
<dbReference type="PROSITE" id="PS50011">
    <property type="entry name" value="PROTEIN_KINASE_DOM"/>
    <property type="match status" value="1"/>
</dbReference>
<dbReference type="Pfam" id="PF00069">
    <property type="entry name" value="Pkinase"/>
    <property type="match status" value="2"/>
</dbReference>
<accession>A0A9D3NYS4</accession>
<evidence type="ECO:0000256" key="10">
    <source>
        <dbReference type="PROSITE-ProRule" id="PRU10141"/>
    </source>
</evidence>
<keyword evidence="7 10" id="KW-0067">ATP-binding</keyword>
<evidence type="ECO:0000256" key="3">
    <source>
        <dbReference type="ARBA" id="ARBA00022527"/>
    </source>
</evidence>
<feature type="region of interest" description="Disordered" evidence="12">
    <location>
        <begin position="645"/>
        <end position="679"/>
    </location>
</feature>
<dbReference type="PROSITE" id="PS00108">
    <property type="entry name" value="PROTEIN_KINASE_ST"/>
    <property type="match status" value="1"/>
</dbReference>
<protein>
    <recommendedName>
        <fullName evidence="2">non-specific serine/threonine protein kinase</fullName>
        <ecNumber evidence="2">2.7.11.1</ecNumber>
    </recommendedName>
</protein>
<dbReference type="InterPro" id="IPR008271">
    <property type="entry name" value="Ser/Thr_kinase_AS"/>
</dbReference>
<evidence type="ECO:0000256" key="9">
    <source>
        <dbReference type="ARBA" id="ARBA00048679"/>
    </source>
</evidence>
<dbReference type="EMBL" id="JAHKSW010000006">
    <property type="protein sequence ID" value="KAG7331435.1"/>
    <property type="molecule type" value="Genomic_DNA"/>
</dbReference>
<comment type="catalytic activity">
    <reaction evidence="9">
        <text>L-seryl-[protein] + ATP = O-phospho-L-seryl-[protein] + ADP + H(+)</text>
        <dbReference type="Rhea" id="RHEA:17989"/>
        <dbReference type="Rhea" id="RHEA-COMP:9863"/>
        <dbReference type="Rhea" id="RHEA-COMP:11604"/>
        <dbReference type="ChEBI" id="CHEBI:15378"/>
        <dbReference type="ChEBI" id="CHEBI:29999"/>
        <dbReference type="ChEBI" id="CHEBI:30616"/>
        <dbReference type="ChEBI" id="CHEBI:83421"/>
        <dbReference type="ChEBI" id="CHEBI:456216"/>
        <dbReference type="EC" id="2.7.11.1"/>
    </reaction>
</comment>
<name>A0A9D3NYS4_9TELE</name>
<feature type="compositionally biased region" description="Polar residues" evidence="12">
    <location>
        <begin position="645"/>
        <end position="658"/>
    </location>
</feature>
<feature type="coiled-coil region" evidence="11">
    <location>
        <begin position="525"/>
        <end position="552"/>
    </location>
</feature>
<reference evidence="14 15" key="1">
    <citation type="submission" date="2021-06" db="EMBL/GenBank/DDBJ databases">
        <title>Chromosome-level genome assembly of the red-tail catfish (Hemibagrus wyckioides).</title>
        <authorList>
            <person name="Shao F."/>
        </authorList>
    </citation>
    <scope>NUCLEOTIDE SEQUENCE [LARGE SCALE GENOMIC DNA]</scope>
    <source>
        <strain evidence="14">EC202008001</strain>
        <tissue evidence="14">Blood</tissue>
    </source>
</reference>
<feature type="binding site" evidence="10">
    <location>
        <position position="65"/>
    </location>
    <ligand>
        <name>ATP</name>
        <dbReference type="ChEBI" id="CHEBI:30616"/>
    </ligand>
</feature>
<dbReference type="Gene3D" id="1.10.510.10">
    <property type="entry name" value="Transferase(Phosphotransferase) domain 1"/>
    <property type="match status" value="2"/>
</dbReference>
<dbReference type="SUPFAM" id="SSF56112">
    <property type="entry name" value="Protein kinase-like (PK-like)"/>
    <property type="match status" value="1"/>
</dbReference>
<sequence>MVSHVGSGRTVHALARVITSLDSLSPASVRVMEGYVVLGQVGEGAFGKALLVREKAGPGRRCVVKQVSLSRMSSREREAAKKEVTLLSRMNHPNIVAFFQSFHERNTLYIVMEYCDGGDLMKKITLQRGQPFREEKIIDWFVQICLGLKHIHDRKVLHRDIKAQNIFLTQGGTKVKLGDFGIARMLNKDMWSLGCVLYELCTLRHPFEGSSLRQLIVKICRGHYTPVSQRYSADLRLLLSQLFKVSPRDRPSVNSLLKRPLLHKHISKHLDPQFMEEEFSHTVLHRVKPAALHENKHPAVIPRPGPAVKPEHPLSNFPPRPERRCAVAKPFCTQSKKVTGHAVAGEVGKSQHYRQQRDHRDQLQHHPHLHQPPLPPRLAAHEPVELEKPSNRPSALEPYQLVAAAREEYLQRRQEANKYKLRAEKQLGLRPSTADADRFRLYDERSAPPPLPPPPQHAVQDKIHGQQEYLKQLRQIRQRYQDEIREMRQRANAEVQTNITGEDMEHPTAKQTQPPSEEQKPTDMEEALKQILEQNQKERRELQKKYNDQKAVMFEIKLQEDRMQGEADEEPEEMDEKDEEDPLNQTLKFDAELKLWRPAGEAEIKPEGGVEEERSEEEEKREKRGMWQHEAPQTLLNALANMEVSSTCSTFSSTQARATDQEEAEQSPEGRRKWTDCPPDTLLNALAQAQLTYSTLGTVVPSDVEKASDGGEGRVTEDKKTDNADDEGEEDSDIEVDEDRLEPRSDDDDTNFEESEDELKEEVKDSMRNLFIMAEDEEVQSMKKTEEENNTEAPVQG</sequence>
<dbReference type="InterPro" id="IPR051131">
    <property type="entry name" value="NEK_Ser/Thr_kinase_NIMA"/>
</dbReference>
<evidence type="ECO:0000313" key="15">
    <source>
        <dbReference type="Proteomes" id="UP000824219"/>
    </source>
</evidence>
<keyword evidence="6" id="KW-0418">Kinase</keyword>
<feature type="compositionally biased region" description="Basic and acidic residues" evidence="12">
    <location>
        <begin position="703"/>
        <end position="723"/>
    </location>
</feature>
<evidence type="ECO:0000259" key="13">
    <source>
        <dbReference type="PROSITE" id="PS50011"/>
    </source>
</evidence>
<evidence type="ECO:0000256" key="5">
    <source>
        <dbReference type="ARBA" id="ARBA00022741"/>
    </source>
</evidence>
<evidence type="ECO:0000256" key="7">
    <source>
        <dbReference type="ARBA" id="ARBA00022840"/>
    </source>
</evidence>
<keyword evidence="5 10" id="KW-0547">Nucleotide-binding</keyword>
<comment type="similarity">
    <text evidence="1">Belongs to the protein kinase superfamily. NEK Ser/Thr protein kinase family. NIMA subfamily.</text>
</comment>
<keyword evidence="11" id="KW-0175">Coiled coil</keyword>
<dbReference type="OrthoDB" id="248923at2759"/>
<evidence type="ECO:0000256" key="1">
    <source>
        <dbReference type="ARBA" id="ARBA00010886"/>
    </source>
</evidence>
<dbReference type="Gene3D" id="3.30.200.20">
    <property type="entry name" value="Phosphorylase Kinase, domain 1"/>
    <property type="match status" value="1"/>
</dbReference>
<dbReference type="FunFam" id="3.30.200.20:FF:000097">
    <property type="entry name" value="Probable serine/threonine-protein kinase nek1"/>
    <property type="match status" value="1"/>
</dbReference>
<evidence type="ECO:0000313" key="14">
    <source>
        <dbReference type="EMBL" id="KAG7331435.1"/>
    </source>
</evidence>
<dbReference type="InterPro" id="IPR000719">
    <property type="entry name" value="Prot_kinase_dom"/>
</dbReference>
<proteinExistence type="inferred from homology"/>
<keyword evidence="3" id="KW-0723">Serine/threonine-protein kinase</keyword>
<feature type="compositionally biased region" description="Basic and acidic residues" evidence="12">
    <location>
        <begin position="355"/>
        <end position="364"/>
    </location>
</feature>
<evidence type="ECO:0000256" key="6">
    <source>
        <dbReference type="ARBA" id="ARBA00022777"/>
    </source>
</evidence>
<organism evidence="14 15">
    <name type="scientific">Hemibagrus wyckioides</name>
    <dbReference type="NCBI Taxonomy" id="337641"/>
    <lineage>
        <taxon>Eukaryota</taxon>
        <taxon>Metazoa</taxon>
        <taxon>Chordata</taxon>
        <taxon>Craniata</taxon>
        <taxon>Vertebrata</taxon>
        <taxon>Euteleostomi</taxon>
        <taxon>Actinopterygii</taxon>
        <taxon>Neopterygii</taxon>
        <taxon>Teleostei</taxon>
        <taxon>Ostariophysi</taxon>
        <taxon>Siluriformes</taxon>
        <taxon>Bagridae</taxon>
        <taxon>Hemibagrus</taxon>
    </lineage>
</organism>
<dbReference type="PANTHER" id="PTHR44899">
    <property type="entry name" value="CAMK FAMILY PROTEIN KINASE"/>
    <property type="match status" value="1"/>
</dbReference>
<dbReference type="SMART" id="SM00220">
    <property type="entry name" value="S_TKc"/>
    <property type="match status" value="1"/>
</dbReference>
<feature type="compositionally biased region" description="Basic and acidic residues" evidence="12">
    <location>
        <begin position="589"/>
        <end position="627"/>
    </location>
</feature>
<dbReference type="PROSITE" id="PS00107">
    <property type="entry name" value="PROTEIN_KINASE_ATP"/>
    <property type="match status" value="1"/>
</dbReference>
<dbReference type="Proteomes" id="UP000824219">
    <property type="component" value="Linkage Group LG06"/>
</dbReference>
<dbReference type="PANTHER" id="PTHR44899:SF1">
    <property type="entry name" value="SERINE_THREONINE-PROTEIN KINASE NEK5"/>
    <property type="match status" value="1"/>
</dbReference>
<feature type="compositionally biased region" description="Acidic residues" evidence="12">
    <location>
        <begin position="724"/>
        <end position="760"/>
    </location>
</feature>
<keyword evidence="15" id="KW-1185">Reference proteome</keyword>
<keyword evidence="4" id="KW-0808">Transferase</keyword>
<comment type="catalytic activity">
    <reaction evidence="8">
        <text>L-threonyl-[protein] + ATP = O-phospho-L-threonyl-[protein] + ADP + H(+)</text>
        <dbReference type="Rhea" id="RHEA:46608"/>
        <dbReference type="Rhea" id="RHEA-COMP:11060"/>
        <dbReference type="Rhea" id="RHEA-COMP:11605"/>
        <dbReference type="ChEBI" id="CHEBI:15378"/>
        <dbReference type="ChEBI" id="CHEBI:30013"/>
        <dbReference type="ChEBI" id="CHEBI:30616"/>
        <dbReference type="ChEBI" id="CHEBI:61977"/>
        <dbReference type="ChEBI" id="CHEBI:456216"/>
        <dbReference type="EC" id="2.7.11.1"/>
    </reaction>
</comment>
<feature type="region of interest" description="Disordered" evidence="12">
    <location>
        <begin position="300"/>
        <end position="321"/>
    </location>
</feature>
<feature type="region of interest" description="Disordered" evidence="12">
    <location>
        <begin position="491"/>
        <end position="525"/>
    </location>
</feature>
<gene>
    <name evidence="14" type="ORF">KOW79_005404</name>
</gene>
<dbReference type="InterPro" id="IPR011009">
    <property type="entry name" value="Kinase-like_dom_sf"/>
</dbReference>
<evidence type="ECO:0000256" key="4">
    <source>
        <dbReference type="ARBA" id="ARBA00022679"/>
    </source>
</evidence>